<dbReference type="Proteomes" id="UP001152049">
    <property type="component" value="Unassembled WGS sequence"/>
</dbReference>
<comment type="similarity">
    <text evidence="16">Belongs to the cytochrome b5 family.</text>
</comment>
<keyword evidence="6" id="KW-0812">Transmembrane</keyword>
<proteinExistence type="inferred from homology"/>
<dbReference type="GO" id="GO:0005783">
    <property type="term" value="C:endoplasmic reticulum"/>
    <property type="evidence" value="ECO:0007669"/>
    <property type="project" value="TreeGrafter"/>
</dbReference>
<evidence type="ECO:0000256" key="6">
    <source>
        <dbReference type="ARBA" id="ARBA00022692"/>
    </source>
</evidence>
<dbReference type="InterPro" id="IPR039261">
    <property type="entry name" value="FNR_nucleotide-bd"/>
</dbReference>
<evidence type="ECO:0000256" key="4">
    <source>
        <dbReference type="ARBA" id="ARBA00022617"/>
    </source>
</evidence>
<evidence type="ECO:0000313" key="19">
    <source>
        <dbReference type="EMBL" id="KAJ4249791.1"/>
    </source>
</evidence>
<dbReference type="InterPro" id="IPR001199">
    <property type="entry name" value="Cyt_B5-like_heme/steroid-bd"/>
</dbReference>
<evidence type="ECO:0000256" key="15">
    <source>
        <dbReference type="PIRSR" id="PIRSR601834-1"/>
    </source>
</evidence>
<dbReference type="PRINTS" id="PR00363">
    <property type="entry name" value="CYTOCHROMEB5"/>
</dbReference>
<gene>
    <name evidence="19" type="ORF">NW762_012133</name>
</gene>
<keyword evidence="11" id="KW-0560">Oxidoreductase</keyword>
<dbReference type="Gene3D" id="2.40.30.10">
    <property type="entry name" value="Translation factors"/>
    <property type="match status" value="1"/>
</dbReference>
<dbReference type="FunFam" id="3.40.50.80:FF:000019">
    <property type="entry name" value="NADH-cytochrome b5 reductase"/>
    <property type="match status" value="1"/>
</dbReference>
<feature type="domain" description="Cytochrome b5 heme-binding" evidence="17">
    <location>
        <begin position="4"/>
        <end position="80"/>
    </location>
</feature>
<evidence type="ECO:0000256" key="11">
    <source>
        <dbReference type="ARBA" id="ARBA00023002"/>
    </source>
</evidence>
<keyword evidence="7 16" id="KW-0479">Metal-binding</keyword>
<evidence type="ECO:0000256" key="14">
    <source>
        <dbReference type="ARBA" id="ARBA00023136"/>
    </source>
</evidence>
<dbReference type="Pfam" id="PF00970">
    <property type="entry name" value="FAD_binding_6"/>
    <property type="match status" value="1"/>
</dbReference>
<dbReference type="GO" id="GO:0005741">
    <property type="term" value="C:mitochondrial outer membrane"/>
    <property type="evidence" value="ECO:0007669"/>
    <property type="project" value="UniProtKB-SubCell"/>
</dbReference>
<evidence type="ECO:0000256" key="10">
    <source>
        <dbReference type="ARBA" id="ARBA00022989"/>
    </source>
</evidence>
<sequence length="469" mass="51366">MAELPIFSESDIAVHKSKDDLWINIHGKVYDVSKYVRDHPGGADVLLDVAGTDATAAYEDVGHSEDADHLLQDYLIGHSAAGDTFQKPQEIVLVQQAPELPRGQTSRLNSSSHRGAVLVTVASILLGASVYSIPRHGNMTGEVLDKLSLASHLASNGTALIHNPFLVGFVAASSISAIAAYIVGKTLSRFTHIESGFEQFPAHRKQLPRVEPVNLYMVPGFLNPKEYKGLRLDRIDKLSPNAFRYVFKLPNQHDTIGLPIGQHVSVKAEIDGKTVSRSYTPTSNNLDVGVLELVVKVYPDGELTGKYFANLMPGDVVQFRGPKGAMRYRRGLCDKIGMIAGGTGITPMYQLIRAICEDERDTTEISLVLANRTEEDILLRDELDAFAHKYPDKLKIWYLLDKPPKGWGYGSGYCNAEVIRERLPPCTADTKTMLCGPPGLVNASKRTLVSMGFKEPGAVGSMTDQIFSF</sequence>
<dbReference type="InterPro" id="IPR001709">
    <property type="entry name" value="Flavoprot_Pyr_Nucl_cyt_Rdtase"/>
</dbReference>
<organism evidence="19 20">
    <name type="scientific">Fusarium torreyae</name>
    <dbReference type="NCBI Taxonomy" id="1237075"/>
    <lineage>
        <taxon>Eukaryota</taxon>
        <taxon>Fungi</taxon>
        <taxon>Dikarya</taxon>
        <taxon>Ascomycota</taxon>
        <taxon>Pezizomycotina</taxon>
        <taxon>Sordariomycetes</taxon>
        <taxon>Hypocreomycetidae</taxon>
        <taxon>Hypocreales</taxon>
        <taxon>Nectriaceae</taxon>
        <taxon>Fusarium</taxon>
    </lineage>
</organism>
<dbReference type="PROSITE" id="PS50255">
    <property type="entry name" value="CYTOCHROME_B5_2"/>
    <property type="match status" value="1"/>
</dbReference>
<evidence type="ECO:0008006" key="21">
    <source>
        <dbReference type="Google" id="ProtNLM"/>
    </source>
</evidence>
<evidence type="ECO:0000313" key="20">
    <source>
        <dbReference type="Proteomes" id="UP001152049"/>
    </source>
</evidence>
<dbReference type="Pfam" id="PF00173">
    <property type="entry name" value="Cyt-b5"/>
    <property type="match status" value="1"/>
</dbReference>
<dbReference type="CDD" id="cd06183">
    <property type="entry name" value="cyt_b5_reduct_like"/>
    <property type="match status" value="1"/>
</dbReference>
<dbReference type="SUPFAM" id="SSF63380">
    <property type="entry name" value="Riboflavin synthase domain-like"/>
    <property type="match status" value="1"/>
</dbReference>
<reference evidence="19" key="1">
    <citation type="submission" date="2022-09" db="EMBL/GenBank/DDBJ databases">
        <title>Fusarium specimens isolated from Avocado Roots.</title>
        <authorList>
            <person name="Stajich J."/>
            <person name="Roper C."/>
            <person name="Heimlech-Rivalta G."/>
        </authorList>
    </citation>
    <scope>NUCLEOTIDE SEQUENCE</scope>
    <source>
        <strain evidence="19">CF00136</strain>
    </source>
</reference>
<keyword evidence="8" id="KW-1000">Mitochondrion outer membrane</keyword>
<dbReference type="AlphaFoldDB" id="A0A9W8RN35"/>
<keyword evidence="10" id="KW-1133">Transmembrane helix</keyword>
<dbReference type="PRINTS" id="PR00371">
    <property type="entry name" value="FPNCR"/>
</dbReference>
<dbReference type="InterPro" id="IPR001834">
    <property type="entry name" value="CBR-like"/>
</dbReference>
<dbReference type="InterPro" id="IPR018506">
    <property type="entry name" value="Cyt_B5_heme-BS"/>
</dbReference>
<dbReference type="GO" id="GO:0046872">
    <property type="term" value="F:metal ion binding"/>
    <property type="evidence" value="ECO:0007669"/>
    <property type="project" value="UniProtKB-UniRule"/>
</dbReference>
<dbReference type="PRINTS" id="PR00406">
    <property type="entry name" value="CYTB5RDTASE"/>
</dbReference>
<dbReference type="SUPFAM" id="SSF52343">
    <property type="entry name" value="Ferredoxin reductase-like, C-terminal NADP-linked domain"/>
    <property type="match status" value="1"/>
</dbReference>
<dbReference type="SUPFAM" id="SSF55856">
    <property type="entry name" value="Cytochrome b5-like heme/steroid binding domain"/>
    <property type="match status" value="1"/>
</dbReference>
<evidence type="ECO:0000259" key="18">
    <source>
        <dbReference type="PROSITE" id="PS51384"/>
    </source>
</evidence>
<evidence type="ECO:0000256" key="2">
    <source>
        <dbReference type="ARBA" id="ARBA00004572"/>
    </source>
</evidence>
<evidence type="ECO:0000256" key="8">
    <source>
        <dbReference type="ARBA" id="ARBA00022787"/>
    </source>
</evidence>
<feature type="binding site" evidence="15">
    <location>
        <position position="294"/>
    </location>
    <ligand>
        <name>FAD</name>
        <dbReference type="ChEBI" id="CHEBI:57692"/>
    </ligand>
</feature>
<evidence type="ECO:0000256" key="3">
    <source>
        <dbReference type="ARBA" id="ARBA00006105"/>
    </source>
</evidence>
<evidence type="ECO:0000256" key="1">
    <source>
        <dbReference type="ARBA" id="ARBA00001974"/>
    </source>
</evidence>
<dbReference type="GO" id="GO:0020037">
    <property type="term" value="F:heme binding"/>
    <property type="evidence" value="ECO:0007669"/>
    <property type="project" value="UniProtKB-UniRule"/>
</dbReference>
<keyword evidence="5 15" id="KW-0285">Flavoprotein</keyword>
<dbReference type="InterPro" id="IPR017927">
    <property type="entry name" value="FAD-bd_FR_type"/>
</dbReference>
<accession>A0A9W8RN35</accession>
<feature type="binding site" evidence="15">
    <location>
        <position position="296"/>
    </location>
    <ligand>
        <name>FAD</name>
        <dbReference type="ChEBI" id="CHEBI:57692"/>
    </ligand>
</feature>
<feature type="binding site" evidence="15">
    <location>
        <position position="279"/>
    </location>
    <ligand>
        <name>FAD</name>
        <dbReference type="ChEBI" id="CHEBI:57692"/>
    </ligand>
</feature>
<dbReference type="InterPro" id="IPR008333">
    <property type="entry name" value="Cbr1-like_FAD-bd_dom"/>
</dbReference>
<keyword evidence="12 16" id="KW-0408">Iron</keyword>
<keyword evidence="8" id="KW-0496">Mitochondrion</keyword>
<comment type="caution">
    <text evidence="19">The sequence shown here is derived from an EMBL/GenBank/DDBJ whole genome shotgun (WGS) entry which is preliminary data.</text>
</comment>
<dbReference type="PROSITE" id="PS00191">
    <property type="entry name" value="CYTOCHROME_B5_1"/>
    <property type="match status" value="1"/>
</dbReference>
<comment type="cofactor">
    <cofactor evidence="1 15">
        <name>FAD</name>
        <dbReference type="ChEBI" id="CHEBI:57692"/>
    </cofactor>
</comment>
<keyword evidence="4 16" id="KW-0349">Heme</keyword>
<comment type="subcellular location">
    <subcellularLocation>
        <location evidence="2">Mitochondrion outer membrane</location>
        <topology evidence="2">Single-pass membrane protein</topology>
    </subcellularLocation>
</comment>
<dbReference type="FunFam" id="3.10.120.10:FF:000002">
    <property type="entry name" value="Cytochrome b5 type B"/>
    <property type="match status" value="1"/>
</dbReference>
<dbReference type="GO" id="GO:0016491">
    <property type="term" value="F:oxidoreductase activity"/>
    <property type="evidence" value="ECO:0007669"/>
    <property type="project" value="UniProtKB-KW"/>
</dbReference>
<dbReference type="InterPro" id="IPR017938">
    <property type="entry name" value="Riboflavin_synthase-like_b-brl"/>
</dbReference>
<dbReference type="EMBL" id="JAOQAZ010000032">
    <property type="protein sequence ID" value="KAJ4249791.1"/>
    <property type="molecule type" value="Genomic_DNA"/>
</dbReference>
<dbReference type="OrthoDB" id="432685at2759"/>
<evidence type="ECO:0000256" key="12">
    <source>
        <dbReference type="ARBA" id="ARBA00023004"/>
    </source>
</evidence>
<keyword evidence="13" id="KW-0520">NAD</keyword>
<keyword evidence="9 15" id="KW-0274">FAD</keyword>
<keyword evidence="14" id="KW-0472">Membrane</keyword>
<dbReference type="Pfam" id="PF00175">
    <property type="entry name" value="NAD_binding_1"/>
    <property type="match status" value="1"/>
</dbReference>
<dbReference type="InterPro" id="IPR036400">
    <property type="entry name" value="Cyt_B5-like_heme/steroid_sf"/>
</dbReference>
<dbReference type="InterPro" id="IPR001433">
    <property type="entry name" value="OxRdtase_FAD/NAD-bd"/>
</dbReference>
<evidence type="ECO:0000256" key="16">
    <source>
        <dbReference type="RuleBase" id="RU362121"/>
    </source>
</evidence>
<evidence type="ECO:0000256" key="9">
    <source>
        <dbReference type="ARBA" id="ARBA00022827"/>
    </source>
</evidence>
<comment type="similarity">
    <text evidence="3">Belongs to the flavoprotein pyridine nucleotide cytochrome reductase family.</text>
</comment>
<evidence type="ECO:0000256" key="13">
    <source>
        <dbReference type="ARBA" id="ARBA00023027"/>
    </source>
</evidence>
<feature type="domain" description="FAD-binding FR-type" evidence="18">
    <location>
        <begin position="225"/>
        <end position="329"/>
    </location>
</feature>
<evidence type="ECO:0000259" key="17">
    <source>
        <dbReference type="PROSITE" id="PS50255"/>
    </source>
</evidence>
<feature type="binding site" evidence="15">
    <location>
        <position position="277"/>
    </location>
    <ligand>
        <name>FAD</name>
        <dbReference type="ChEBI" id="CHEBI:57692"/>
    </ligand>
</feature>
<keyword evidence="20" id="KW-1185">Reference proteome</keyword>
<dbReference type="SMART" id="SM01117">
    <property type="entry name" value="Cyt-b5"/>
    <property type="match status" value="1"/>
</dbReference>
<feature type="binding site" evidence="15">
    <location>
        <position position="346"/>
    </location>
    <ligand>
        <name>FAD</name>
        <dbReference type="ChEBI" id="CHEBI:57692"/>
    </ligand>
</feature>
<dbReference type="PANTHER" id="PTHR19370">
    <property type="entry name" value="NADH-CYTOCHROME B5 REDUCTASE"/>
    <property type="match status" value="1"/>
</dbReference>
<dbReference type="Gene3D" id="3.40.50.80">
    <property type="entry name" value="Nucleotide-binding domain of ferredoxin-NADP reductase (FNR) module"/>
    <property type="match status" value="1"/>
</dbReference>
<evidence type="ECO:0000256" key="7">
    <source>
        <dbReference type="ARBA" id="ARBA00022723"/>
    </source>
</evidence>
<evidence type="ECO:0000256" key="5">
    <source>
        <dbReference type="ARBA" id="ARBA00022630"/>
    </source>
</evidence>
<dbReference type="Gene3D" id="3.10.120.10">
    <property type="entry name" value="Cytochrome b5-like heme/steroid binding domain"/>
    <property type="match status" value="1"/>
</dbReference>
<name>A0A9W8RN35_9HYPO</name>
<dbReference type="PROSITE" id="PS51384">
    <property type="entry name" value="FAD_FR"/>
    <property type="match status" value="1"/>
</dbReference>
<dbReference type="PANTHER" id="PTHR19370:SF178">
    <property type="entry name" value="CYTOCHROME-B5 REDUCTASE"/>
    <property type="match status" value="1"/>
</dbReference>
<protein>
    <recommendedName>
        <fullName evidence="21">Cytochrome b5 reductase</fullName>
    </recommendedName>
</protein>